<evidence type="ECO:0000313" key="3">
    <source>
        <dbReference type="Proteomes" id="UP000516672"/>
    </source>
</evidence>
<gene>
    <name evidence="2" type="ORF">IC779_20400</name>
</gene>
<evidence type="ECO:0000313" key="2">
    <source>
        <dbReference type="EMBL" id="QOD75246.1"/>
    </source>
</evidence>
<dbReference type="Proteomes" id="UP000516672">
    <property type="component" value="Plasmid pAS42-1"/>
</dbReference>
<name>A0A7H2WAZ4_9GAMM</name>
<protein>
    <submittedName>
        <fullName evidence="2">Uncharacterized protein</fullName>
    </submittedName>
</protein>
<evidence type="ECO:0000256" key="1">
    <source>
        <dbReference type="SAM" id="MobiDB-lite"/>
    </source>
</evidence>
<dbReference type="EMBL" id="CP061829">
    <property type="protein sequence ID" value="QOD75246.1"/>
    <property type="molecule type" value="Genomic_DNA"/>
</dbReference>
<sequence>MGQAKQRGTLEQRVKQAQEQKDDFYGTERSVAEVLAELGLPKESTVKGYVIHLPEKDEFVAAINDNNISFSVAYARTPELAMIYDEPQKAISDAKKISKHKLLVCVLFETSNQYMISKRPLNPTFSNSLIPR</sequence>
<feature type="region of interest" description="Disordered" evidence="1">
    <location>
        <begin position="1"/>
        <end position="22"/>
    </location>
</feature>
<dbReference type="AlphaFoldDB" id="A0A7H2WAZ4"/>
<keyword evidence="2" id="KW-0614">Plasmid</keyword>
<organism evidence="2 3">
    <name type="scientific">Acinetobacter seifertii</name>
    <dbReference type="NCBI Taxonomy" id="1530123"/>
    <lineage>
        <taxon>Bacteria</taxon>
        <taxon>Pseudomonadati</taxon>
        <taxon>Pseudomonadota</taxon>
        <taxon>Gammaproteobacteria</taxon>
        <taxon>Moraxellales</taxon>
        <taxon>Moraxellaceae</taxon>
        <taxon>Acinetobacter</taxon>
        <taxon>Acinetobacter calcoaceticus/baumannii complex</taxon>
    </lineage>
</organism>
<feature type="compositionally biased region" description="Basic and acidic residues" evidence="1">
    <location>
        <begin position="8"/>
        <end position="22"/>
    </location>
</feature>
<reference evidence="2 3" key="1">
    <citation type="submission" date="2020-09" db="EMBL/GenBank/DDBJ databases">
        <authorList>
            <person name="Chen F.-J."/>
            <person name="Lee Y.-T."/>
        </authorList>
    </citation>
    <scope>NUCLEOTIDE SEQUENCE [LARGE SCALE GENOMIC DNA]</scope>
    <source>
        <strain evidence="2 3">AS42</strain>
        <plasmid evidence="2 3">pAS42-1</plasmid>
    </source>
</reference>
<proteinExistence type="predicted"/>
<reference evidence="3" key="2">
    <citation type="submission" date="2020-10" db="EMBL/GenBank/DDBJ databases">
        <title>Clinical and molecular characterization of Acinetobacter seifertii in Taiwan.</title>
        <authorList>
            <person name="Li L.-H."/>
            <person name="Yang Y.-S."/>
            <person name="Sun J.-R."/>
            <person name="Huang T.-W."/>
            <person name="Huang W.-C."/>
            <person name="Wang Y.-C."/>
            <person name="Kuo T.-H."/>
            <person name="Kuo S.-C."/>
            <person name="Chen T.-L."/>
        </authorList>
    </citation>
    <scope>NUCLEOTIDE SEQUENCE [LARGE SCALE GENOMIC DNA]</scope>
    <source>
        <strain evidence="3">AS42</strain>
        <plasmid evidence="3">pAS42-1</plasmid>
    </source>
</reference>
<dbReference type="RefSeq" id="WP_046023642.1">
    <property type="nucleotide sequence ID" value="NZ_CP061583.1"/>
</dbReference>
<geneLocation type="plasmid" evidence="2 3">
    <name>pAS42-1</name>
</geneLocation>
<accession>A0A7H2WAZ4</accession>